<evidence type="ECO:0000256" key="3">
    <source>
        <dbReference type="ARBA" id="ARBA00022692"/>
    </source>
</evidence>
<keyword evidence="4 6" id="KW-1133">Transmembrane helix</keyword>
<feature type="domain" description="ABC3 transporter permease C-terminal" evidence="7">
    <location>
        <begin position="672"/>
        <end position="784"/>
    </location>
</feature>
<dbReference type="Pfam" id="PF02687">
    <property type="entry name" value="FtsX"/>
    <property type="match status" value="1"/>
</dbReference>
<keyword evidence="3 6" id="KW-0812">Transmembrane</keyword>
<keyword evidence="9" id="KW-1185">Reference proteome</keyword>
<comment type="subcellular location">
    <subcellularLocation>
        <location evidence="1">Cell membrane</location>
        <topology evidence="1">Multi-pass membrane protein</topology>
    </subcellularLocation>
</comment>
<evidence type="ECO:0000259" key="7">
    <source>
        <dbReference type="Pfam" id="PF02687"/>
    </source>
</evidence>
<feature type="transmembrane region" description="Helical" evidence="6">
    <location>
        <begin position="258"/>
        <end position="279"/>
    </location>
</feature>
<feature type="transmembrane region" description="Helical" evidence="6">
    <location>
        <begin position="721"/>
        <end position="743"/>
    </location>
</feature>
<evidence type="ECO:0000256" key="6">
    <source>
        <dbReference type="SAM" id="Phobius"/>
    </source>
</evidence>
<feature type="transmembrane region" description="Helical" evidence="6">
    <location>
        <begin position="450"/>
        <end position="471"/>
    </location>
</feature>
<feature type="transmembrane region" description="Helical" evidence="6">
    <location>
        <begin position="763"/>
        <end position="785"/>
    </location>
</feature>
<feature type="transmembrane region" description="Helical" evidence="6">
    <location>
        <begin position="672"/>
        <end position="694"/>
    </location>
</feature>
<reference evidence="8 9" key="1">
    <citation type="submission" date="2020-12" db="EMBL/GenBank/DDBJ databases">
        <authorList>
            <person name="Zhou J."/>
        </authorList>
    </citation>
    <scope>NUCLEOTIDE SEQUENCE [LARGE SCALE GENOMIC DNA]</scope>
    <source>
        <strain evidence="8 9">CCUG 61299</strain>
    </source>
</reference>
<proteinExistence type="predicted"/>
<evidence type="ECO:0000313" key="8">
    <source>
        <dbReference type="EMBL" id="QQM67605.1"/>
    </source>
</evidence>
<dbReference type="EMBL" id="CP066802">
    <property type="protein sequence ID" value="QQM67605.1"/>
    <property type="molecule type" value="Genomic_DNA"/>
</dbReference>
<name>A0A7T7S2E5_9ACTO</name>
<dbReference type="GO" id="GO:0005886">
    <property type="term" value="C:plasma membrane"/>
    <property type="evidence" value="ECO:0007669"/>
    <property type="project" value="UniProtKB-SubCell"/>
</dbReference>
<sequence>MTVGAVLLRLLRADLRRSRTVSLVLVVLVAVSTTLVATGAALVARTYAATNSFWQQALPPDLVQMHAGPLTTAQVEDIQAWAASQPQVVDAQVLTTLPVPGQQLWIDGVSQAGSVLEPALVVAPERFDLLVDAAGQPVHPAPGEVWLPVHYQAQGSTQAGGAVHVTAAGQVLELRVAGFVRDAQMNPSLVTSKRLVVNAADFERLRPHLAPEQLVELRTAPGAGTAQVMDSYRQAGLPANGISVDATVFKLMNGLSTYLLAAALLLVAGVLSGAMLLALRFALLTALEGDLAEIATLKAIGAPAAGTRRLYGTKYTALSLVGAGVGLATAFPLTAVLQQPVVLYLGRPSGLLPVVVAPVLGASAVALLVLATSSRVLRRLGRLGAVEMLRAAATGTTAQHRRRRLLTRLLGWQRPLLAALPRRRHASLLRSPLGVPGFLGLRGAFHGSSLLLLGVVALAVAAVSLPAGVLATMESPSFTTYLGAGRCDLRVDVPAGAASATQVEELLAGRADVARHTLLVSERHGMRAPGGRWGSVLVQSGDHEAFPLAYELGRAPRTEQEVSLSHNQAQELAVTVGGSVELDDGAGVRLLTVTGVYQDITFGGKTAKARLPGSEAPLWQVIYVDLVEPGRAEAVVADLGTELPGVKVSSVEQFTSQTLGATSSQLRTVVRVAAVGGSLLTLVVTALAVVLLVTRERGQVALLRALGASLAQVRRQYLVRFLLPTALGLVSGAVGAQLLGQPLLRVVLGAFGAPGVRLSSDPLTSWVLLPGLVLAAVSGALVLGLRPLAGVALVEQE</sequence>
<evidence type="ECO:0000256" key="2">
    <source>
        <dbReference type="ARBA" id="ARBA00022475"/>
    </source>
</evidence>
<feature type="transmembrane region" description="Helical" evidence="6">
    <location>
        <begin position="317"/>
        <end position="338"/>
    </location>
</feature>
<dbReference type="PANTHER" id="PTHR30287:SF2">
    <property type="entry name" value="BLL1001 PROTEIN"/>
    <property type="match status" value="1"/>
</dbReference>
<dbReference type="PANTHER" id="PTHR30287">
    <property type="entry name" value="MEMBRANE COMPONENT OF PREDICTED ABC SUPERFAMILY METABOLITE UPTAKE TRANSPORTER"/>
    <property type="match status" value="1"/>
</dbReference>
<evidence type="ECO:0000256" key="5">
    <source>
        <dbReference type="ARBA" id="ARBA00023136"/>
    </source>
</evidence>
<dbReference type="RefSeq" id="WP_200276326.1">
    <property type="nucleotide sequence ID" value="NZ_CP066802.1"/>
</dbReference>
<dbReference type="InterPro" id="IPR038766">
    <property type="entry name" value="Membrane_comp_ABC_pdt"/>
</dbReference>
<evidence type="ECO:0000256" key="4">
    <source>
        <dbReference type="ARBA" id="ARBA00022989"/>
    </source>
</evidence>
<dbReference type="AlphaFoldDB" id="A0A7T7S2E5"/>
<evidence type="ECO:0000313" key="9">
    <source>
        <dbReference type="Proteomes" id="UP000595895"/>
    </source>
</evidence>
<gene>
    <name evidence="8" type="ORF">JG540_01510</name>
</gene>
<dbReference type="Proteomes" id="UP000595895">
    <property type="component" value="Chromosome"/>
</dbReference>
<protein>
    <submittedName>
        <fullName evidence="8">FtsX-like permease family protein</fullName>
    </submittedName>
</protein>
<accession>A0A7T7S2E5</accession>
<organism evidence="8 9">
    <name type="scientific">Actinomyces weissii</name>
    <dbReference type="NCBI Taxonomy" id="675090"/>
    <lineage>
        <taxon>Bacteria</taxon>
        <taxon>Bacillati</taxon>
        <taxon>Actinomycetota</taxon>
        <taxon>Actinomycetes</taxon>
        <taxon>Actinomycetales</taxon>
        <taxon>Actinomycetaceae</taxon>
        <taxon>Actinomyces</taxon>
    </lineage>
</organism>
<dbReference type="KEGG" id="awe:JG540_01510"/>
<feature type="transmembrane region" description="Helical" evidence="6">
    <location>
        <begin position="21"/>
        <end position="43"/>
    </location>
</feature>
<keyword evidence="5 6" id="KW-0472">Membrane</keyword>
<evidence type="ECO:0000256" key="1">
    <source>
        <dbReference type="ARBA" id="ARBA00004651"/>
    </source>
</evidence>
<dbReference type="InterPro" id="IPR003838">
    <property type="entry name" value="ABC3_permease_C"/>
</dbReference>
<keyword evidence="2" id="KW-1003">Cell membrane</keyword>
<feature type="transmembrane region" description="Helical" evidence="6">
    <location>
        <begin position="350"/>
        <end position="372"/>
    </location>
</feature>